<dbReference type="AlphaFoldDB" id="A0A162KP18"/>
<accession>A0A162KP18</accession>
<dbReference type="EMBL" id="LPZR01000166">
    <property type="protein sequence ID" value="KYO51755.1"/>
    <property type="molecule type" value="Genomic_DNA"/>
</dbReference>
<reference evidence="3 4" key="1">
    <citation type="submission" date="2015-12" db="EMBL/GenBank/DDBJ databases">
        <title>Genome sequence of Tistrella mobilis MCCC 1A02139.</title>
        <authorList>
            <person name="Lu L."/>
            <person name="Lai Q."/>
            <person name="Shao Z."/>
            <person name="Qian P."/>
        </authorList>
    </citation>
    <scope>NUCLEOTIDE SEQUENCE [LARGE SCALE GENOMIC DNA]</scope>
    <source>
        <strain evidence="3 4">MCCC 1A02139</strain>
    </source>
</reference>
<sequence>MTTAATSPEITAGGTAPTVVVPVEGGGGFAVRRVFCVGRNYAAHAREMGRDPDREPPFFFTKWAESVVPGSGTITYPPRTANYHHEVELVVAIAEGGANIPQDRALDHVFGYAVGLDMTRRDLQLAARDLGRPWDEGKNVEQSCPMAALVPAARIGHPDRGRIVLTVDGAVRQKADLADLIWSVPEIVSILSESWTLQPGDLIFTGTPAGVGAVVPGAVMHAEIDGLPALDVTVAAAG</sequence>
<protein>
    <submittedName>
        <fullName evidence="3">Fumarylacetoacetate hydrolase</fullName>
    </submittedName>
</protein>
<organism evidence="3 4">
    <name type="scientific">Tistrella mobilis</name>
    <dbReference type="NCBI Taxonomy" id="171437"/>
    <lineage>
        <taxon>Bacteria</taxon>
        <taxon>Pseudomonadati</taxon>
        <taxon>Pseudomonadota</taxon>
        <taxon>Alphaproteobacteria</taxon>
        <taxon>Geminicoccales</taxon>
        <taxon>Geminicoccaceae</taxon>
        <taxon>Tistrella</taxon>
    </lineage>
</organism>
<evidence type="ECO:0000259" key="2">
    <source>
        <dbReference type="Pfam" id="PF01557"/>
    </source>
</evidence>
<evidence type="ECO:0000313" key="4">
    <source>
        <dbReference type="Proteomes" id="UP000075787"/>
    </source>
</evidence>
<dbReference type="GO" id="GO:0046872">
    <property type="term" value="F:metal ion binding"/>
    <property type="evidence" value="ECO:0007669"/>
    <property type="project" value="UniProtKB-KW"/>
</dbReference>
<dbReference type="PANTHER" id="PTHR11820">
    <property type="entry name" value="ACYLPYRUVASE"/>
    <property type="match status" value="1"/>
</dbReference>
<dbReference type="SUPFAM" id="SSF56529">
    <property type="entry name" value="FAH"/>
    <property type="match status" value="1"/>
</dbReference>
<dbReference type="PANTHER" id="PTHR11820:SF90">
    <property type="entry name" value="FLUTATHIONE S-TRANSFERASE"/>
    <property type="match status" value="1"/>
</dbReference>
<proteinExistence type="predicted"/>
<dbReference type="Proteomes" id="UP000075787">
    <property type="component" value="Unassembled WGS sequence"/>
</dbReference>
<dbReference type="RefSeq" id="WP_062765665.1">
    <property type="nucleotide sequence ID" value="NZ_CP121045.1"/>
</dbReference>
<dbReference type="OrthoDB" id="9780293at2"/>
<keyword evidence="3" id="KW-0378">Hydrolase</keyword>
<dbReference type="Gene3D" id="3.90.850.10">
    <property type="entry name" value="Fumarylacetoacetase-like, C-terminal domain"/>
    <property type="match status" value="1"/>
</dbReference>
<evidence type="ECO:0000256" key="1">
    <source>
        <dbReference type="ARBA" id="ARBA00022723"/>
    </source>
</evidence>
<keyword evidence="1" id="KW-0479">Metal-binding</keyword>
<dbReference type="GeneID" id="97240980"/>
<dbReference type="InterPro" id="IPR011234">
    <property type="entry name" value="Fumarylacetoacetase-like_C"/>
</dbReference>
<gene>
    <name evidence="3" type="ORF">AUP44_08020</name>
</gene>
<dbReference type="InterPro" id="IPR036663">
    <property type="entry name" value="Fumarylacetoacetase_C_sf"/>
</dbReference>
<name>A0A162KP18_9PROT</name>
<evidence type="ECO:0000313" key="3">
    <source>
        <dbReference type="EMBL" id="KYO51755.1"/>
    </source>
</evidence>
<dbReference type="GO" id="GO:0018773">
    <property type="term" value="F:acetylpyruvate hydrolase activity"/>
    <property type="evidence" value="ECO:0007669"/>
    <property type="project" value="TreeGrafter"/>
</dbReference>
<comment type="caution">
    <text evidence="3">The sequence shown here is derived from an EMBL/GenBank/DDBJ whole genome shotgun (WGS) entry which is preliminary data.</text>
</comment>
<feature type="domain" description="Fumarylacetoacetase-like C-terminal" evidence="2">
    <location>
        <begin position="34"/>
        <end position="234"/>
    </location>
</feature>
<dbReference type="Pfam" id="PF01557">
    <property type="entry name" value="FAA_hydrolase"/>
    <property type="match status" value="1"/>
</dbReference>